<evidence type="ECO:0000313" key="3">
    <source>
        <dbReference type="Proteomes" id="UP000789595"/>
    </source>
</evidence>
<gene>
    <name evidence="2" type="ORF">PECAL_3P20210</name>
</gene>
<proteinExistence type="predicted"/>
<sequence length="444" mass="48446">MAAARQIVVRFTSTSTAPAAAARLASLRQRVLTVCRSVYNFQKPRRRARARPCQAASAALRQRSGRERGSTRPAPPFAPTARQQPPVAIHKSQNRARSPWKRWPSAITPSRAAAPQVPASINGADALARHVAASYRLKDAAVRLNWKGRPLARDAAVRTCLASAEPPVLEARLAQPRPTPAPHGPHSRAATAATQSGKRRRPVDDDQLRPTSRRRRATDDSLDSCSLSDGYPMSDYEDADEPLYAKPLLAAHKAPLVPSWARELSDDVLREQSTIDPLAVFVDPSEKPVDLRAILGRSPVAPRRKVRARQEALDATSPSQWPSARGGGAPVDICLVVLAGDTLRSPLDAGGVVRRGAEYATIMRDVDTFGNLRRHYAKHHGLRESELALWSRQPGKQDVRLSLDACARHYHLSGTATVVVTIADGSDQRRSRLVPRRLSASLSD</sequence>
<feature type="region of interest" description="Disordered" evidence="1">
    <location>
        <begin position="168"/>
        <end position="233"/>
    </location>
</feature>
<evidence type="ECO:0000256" key="1">
    <source>
        <dbReference type="SAM" id="MobiDB-lite"/>
    </source>
</evidence>
<feature type="region of interest" description="Disordered" evidence="1">
    <location>
        <begin position="45"/>
        <end position="102"/>
    </location>
</feature>
<dbReference type="OrthoDB" id="206906at2759"/>
<organism evidence="2 3">
    <name type="scientific">Pelagomonas calceolata</name>
    <dbReference type="NCBI Taxonomy" id="35677"/>
    <lineage>
        <taxon>Eukaryota</taxon>
        <taxon>Sar</taxon>
        <taxon>Stramenopiles</taxon>
        <taxon>Ochrophyta</taxon>
        <taxon>Pelagophyceae</taxon>
        <taxon>Pelagomonadales</taxon>
        <taxon>Pelagomonadaceae</taxon>
        <taxon>Pelagomonas</taxon>
    </lineage>
</organism>
<dbReference type="Proteomes" id="UP000789595">
    <property type="component" value="Unassembled WGS sequence"/>
</dbReference>
<feature type="compositionally biased region" description="Low complexity" evidence="1">
    <location>
        <begin position="51"/>
        <end position="61"/>
    </location>
</feature>
<name>A0A8J2SQK1_9STRA</name>
<keyword evidence="3" id="KW-1185">Reference proteome</keyword>
<comment type="caution">
    <text evidence="2">The sequence shown here is derived from an EMBL/GenBank/DDBJ whole genome shotgun (WGS) entry which is preliminary data.</text>
</comment>
<protein>
    <submittedName>
        <fullName evidence="2">Uncharacterized protein</fullName>
    </submittedName>
</protein>
<evidence type="ECO:0000313" key="2">
    <source>
        <dbReference type="EMBL" id="CAH0372047.1"/>
    </source>
</evidence>
<dbReference type="AlphaFoldDB" id="A0A8J2SQK1"/>
<accession>A0A8J2SQK1</accession>
<dbReference type="EMBL" id="CAKKNE010000003">
    <property type="protein sequence ID" value="CAH0372047.1"/>
    <property type="molecule type" value="Genomic_DNA"/>
</dbReference>
<reference evidence="2" key="1">
    <citation type="submission" date="2021-11" db="EMBL/GenBank/DDBJ databases">
        <authorList>
            <consortium name="Genoscope - CEA"/>
            <person name="William W."/>
        </authorList>
    </citation>
    <scope>NUCLEOTIDE SEQUENCE</scope>
</reference>